<feature type="domain" description="Microbial-type PARG catalytic" evidence="2">
    <location>
        <begin position="77"/>
        <end position="183"/>
    </location>
</feature>
<feature type="compositionally biased region" description="Low complexity" evidence="1">
    <location>
        <begin position="105"/>
        <end position="119"/>
    </location>
</feature>
<dbReference type="SUPFAM" id="SSF52949">
    <property type="entry name" value="Macro domain-like"/>
    <property type="match status" value="1"/>
</dbReference>
<gene>
    <name evidence="3" type="ORF">Cvel_19752</name>
</gene>
<sequence length="355" mass="37966">MPKGRPSSRGQKTQRETKQAGSGSQSVHLEAVDKAVRTGRFPRELSDHGVLQEEEVNGGSIDESGDRKRNSHWVLNKSHIEKSCRMARIYLPLDGIARAPQTHTARPPSDAPSSSQSSSSSRLVSVLSLDTLEAVVHLAERHQIFNPAVLVFASDTNPGGSAKAANLGTQEEALCRSSTLSVAQRALPYPIPLMGVAYVPFVQALLPRHGPLVFGAVCAALRQCVSDLSAGPSGKENTFLEQKALSVLLCAIENGHKSIVLGAWGCGAFGNPPSSVALAFRSALQRPEISSAFSHVIFAIPGSSHLRKEFETFCPTPPTGETQAKDLSQERMESGHVEESMPTQEEAGDSTRDSV</sequence>
<evidence type="ECO:0000259" key="2">
    <source>
        <dbReference type="Pfam" id="PF10021"/>
    </source>
</evidence>
<name>A0A0G4G1G6_9ALVE</name>
<dbReference type="Pfam" id="PF10021">
    <property type="entry name" value="PARG_cat_microb"/>
    <property type="match status" value="1"/>
</dbReference>
<dbReference type="InterPro" id="IPR012664">
    <property type="entry name" value="CHP02452"/>
</dbReference>
<dbReference type="PANTHER" id="PTHR35596:SF1">
    <property type="entry name" value="MICROBIAL-TYPE PARG CATALYTIC DOMAIN-CONTAINING PROTEIN"/>
    <property type="match status" value="1"/>
</dbReference>
<dbReference type="VEuPathDB" id="CryptoDB:Cvel_19752"/>
<dbReference type="NCBIfam" id="TIGR02452">
    <property type="entry name" value="TIGR02452 family protein"/>
    <property type="match status" value="1"/>
</dbReference>
<dbReference type="PANTHER" id="PTHR35596">
    <property type="entry name" value="DUF2263 DOMAIN-CONTAINING PROTEIN"/>
    <property type="match status" value="1"/>
</dbReference>
<evidence type="ECO:0000256" key="1">
    <source>
        <dbReference type="SAM" id="MobiDB-lite"/>
    </source>
</evidence>
<feature type="region of interest" description="Disordered" evidence="1">
    <location>
        <begin position="1"/>
        <end position="68"/>
    </location>
</feature>
<reference evidence="3" key="1">
    <citation type="submission" date="2014-11" db="EMBL/GenBank/DDBJ databases">
        <authorList>
            <person name="Otto D Thomas"/>
            <person name="Naeem Raeece"/>
        </authorList>
    </citation>
    <scope>NUCLEOTIDE SEQUENCE</scope>
</reference>
<proteinExistence type="predicted"/>
<feature type="region of interest" description="Disordered" evidence="1">
    <location>
        <begin position="313"/>
        <end position="355"/>
    </location>
</feature>
<accession>A0A0G4G1G6</accession>
<dbReference type="InterPro" id="IPR043472">
    <property type="entry name" value="Macro_dom-like"/>
</dbReference>
<evidence type="ECO:0000313" key="3">
    <source>
        <dbReference type="EMBL" id="CEM21853.1"/>
    </source>
</evidence>
<organism evidence="3">
    <name type="scientific">Chromera velia CCMP2878</name>
    <dbReference type="NCBI Taxonomy" id="1169474"/>
    <lineage>
        <taxon>Eukaryota</taxon>
        <taxon>Sar</taxon>
        <taxon>Alveolata</taxon>
        <taxon>Colpodellida</taxon>
        <taxon>Chromeraceae</taxon>
        <taxon>Chromera</taxon>
    </lineage>
</organism>
<feature type="compositionally biased region" description="Basic and acidic residues" evidence="1">
    <location>
        <begin position="30"/>
        <end position="51"/>
    </location>
</feature>
<protein>
    <recommendedName>
        <fullName evidence="2">Microbial-type PARG catalytic domain-containing protein</fullName>
    </recommendedName>
</protein>
<dbReference type="EMBL" id="CDMZ01000807">
    <property type="protein sequence ID" value="CEM21853.1"/>
    <property type="molecule type" value="Genomic_DNA"/>
</dbReference>
<dbReference type="AlphaFoldDB" id="A0A0G4G1G6"/>
<feature type="compositionally biased region" description="Basic and acidic residues" evidence="1">
    <location>
        <begin position="323"/>
        <end position="339"/>
    </location>
</feature>
<feature type="region of interest" description="Disordered" evidence="1">
    <location>
        <begin position="100"/>
        <end position="119"/>
    </location>
</feature>
<dbReference type="InterPro" id="IPR019261">
    <property type="entry name" value="PARG_cat_microbial"/>
</dbReference>
<dbReference type="Gene3D" id="3.40.220.10">
    <property type="entry name" value="Leucine Aminopeptidase, subunit E, domain 1"/>
    <property type="match status" value="1"/>
</dbReference>